<organism evidence="3 4">
    <name type="scientific">Dentipellis fragilis</name>
    <dbReference type="NCBI Taxonomy" id="205917"/>
    <lineage>
        <taxon>Eukaryota</taxon>
        <taxon>Fungi</taxon>
        <taxon>Dikarya</taxon>
        <taxon>Basidiomycota</taxon>
        <taxon>Agaricomycotina</taxon>
        <taxon>Agaricomycetes</taxon>
        <taxon>Russulales</taxon>
        <taxon>Hericiaceae</taxon>
        <taxon>Dentipellis</taxon>
    </lineage>
</organism>
<dbReference type="STRING" id="205917.A0A4Y9Y8A0"/>
<dbReference type="CDD" id="cd00170">
    <property type="entry name" value="SEC14"/>
    <property type="match status" value="1"/>
</dbReference>
<dbReference type="InterPro" id="IPR051026">
    <property type="entry name" value="PI/PC_transfer"/>
</dbReference>
<dbReference type="PROSITE" id="PS50191">
    <property type="entry name" value="CRAL_TRIO"/>
    <property type="match status" value="1"/>
</dbReference>
<comment type="caution">
    <text evidence="3">The sequence shown here is derived from an EMBL/GenBank/DDBJ whole genome shotgun (WGS) entry which is preliminary data.</text>
</comment>
<dbReference type="AlphaFoldDB" id="A0A4Y9Y8A0"/>
<feature type="domain" description="CRAL-TRIO" evidence="2">
    <location>
        <begin position="1"/>
        <end position="93"/>
    </location>
</feature>
<evidence type="ECO:0000256" key="1">
    <source>
        <dbReference type="SAM" id="MobiDB-lite"/>
    </source>
</evidence>
<protein>
    <recommendedName>
        <fullName evidence="2">CRAL-TRIO domain-containing protein</fullName>
    </recommendedName>
</protein>
<accession>A0A4Y9Y8A0</accession>
<gene>
    <name evidence="3" type="ORF">EVG20_g8456</name>
</gene>
<keyword evidence="4" id="KW-1185">Reference proteome</keyword>
<dbReference type="InterPro" id="IPR001251">
    <property type="entry name" value="CRAL-TRIO_dom"/>
</dbReference>
<dbReference type="EMBL" id="SEOQ01000735">
    <property type="protein sequence ID" value="TFY57651.1"/>
    <property type="molecule type" value="Genomic_DNA"/>
</dbReference>
<evidence type="ECO:0000313" key="3">
    <source>
        <dbReference type="EMBL" id="TFY57651.1"/>
    </source>
</evidence>
<dbReference type="SUPFAM" id="SSF52087">
    <property type="entry name" value="CRAL/TRIO domain"/>
    <property type="match status" value="1"/>
</dbReference>
<reference evidence="3 4" key="1">
    <citation type="submission" date="2019-02" db="EMBL/GenBank/DDBJ databases">
        <title>Genome sequencing of the rare red list fungi Dentipellis fragilis.</title>
        <authorList>
            <person name="Buettner E."/>
            <person name="Kellner H."/>
        </authorList>
    </citation>
    <scope>NUCLEOTIDE SEQUENCE [LARGE SCALE GENOMIC DNA]</scope>
    <source>
        <strain evidence="3 4">DSM 105465</strain>
    </source>
</reference>
<evidence type="ECO:0000313" key="4">
    <source>
        <dbReference type="Proteomes" id="UP000298327"/>
    </source>
</evidence>
<sequence>MHCSLQQFWQMKGLVRRSFQISQDYFPETMGQLAIINAPMSFTAIWAVVKPWLSAETCEKISILGSDYQEVLLNLVEAENLPASLGGQCTCSHVGGCHLSGAGPWMDGREERREKWLNGEVDDPGVQWQPQQGKVNELQGGATKLEGTIDSGGQKAAENATEDILVASPAEVASS</sequence>
<feature type="region of interest" description="Disordered" evidence="1">
    <location>
        <begin position="139"/>
        <end position="162"/>
    </location>
</feature>
<dbReference type="PANTHER" id="PTHR45657">
    <property type="entry name" value="CRAL-TRIO DOMAIN-CONTAINING PROTEIN YKL091C-RELATED"/>
    <property type="match status" value="1"/>
</dbReference>
<evidence type="ECO:0000259" key="2">
    <source>
        <dbReference type="PROSITE" id="PS50191"/>
    </source>
</evidence>
<name>A0A4Y9Y8A0_9AGAM</name>
<proteinExistence type="predicted"/>
<dbReference type="Pfam" id="PF00650">
    <property type="entry name" value="CRAL_TRIO"/>
    <property type="match status" value="1"/>
</dbReference>
<dbReference type="Proteomes" id="UP000298327">
    <property type="component" value="Unassembled WGS sequence"/>
</dbReference>
<dbReference type="Gene3D" id="3.40.525.10">
    <property type="entry name" value="CRAL-TRIO lipid binding domain"/>
    <property type="match status" value="1"/>
</dbReference>
<dbReference type="InterPro" id="IPR036865">
    <property type="entry name" value="CRAL-TRIO_dom_sf"/>
</dbReference>
<dbReference type="OrthoDB" id="1434354at2759"/>
<dbReference type="PANTHER" id="PTHR45657:SF1">
    <property type="entry name" value="CRAL-TRIO DOMAIN-CONTAINING PROTEIN YKL091C-RELATED"/>
    <property type="match status" value="1"/>
</dbReference>